<name>A0A2Z4FKK0_9DELT</name>
<reference evidence="1 2" key="1">
    <citation type="submission" date="2018-06" db="EMBL/GenBank/DDBJ databases">
        <title>Lujinxingia sediminis gen. nov. sp. nov., a new facultative anaerobic member of the class Deltaproteobacteria, and proposal of Lujinxingaceae fam. nov.</title>
        <authorList>
            <person name="Guo L.-Y."/>
            <person name="Li C.-M."/>
            <person name="Wang S."/>
            <person name="Du Z.-J."/>
        </authorList>
    </citation>
    <scope>NUCLEOTIDE SEQUENCE [LARGE SCALE GENOMIC DNA]</scope>
    <source>
        <strain evidence="1 2">FA350</strain>
    </source>
</reference>
<dbReference type="PANTHER" id="PTHR30373:SF2">
    <property type="entry name" value="UPF0603 PROTEIN YGCG"/>
    <property type="match status" value="1"/>
</dbReference>
<proteinExistence type="predicted"/>
<dbReference type="EMBL" id="CP030032">
    <property type="protein sequence ID" value="AWV89224.1"/>
    <property type="molecule type" value="Genomic_DNA"/>
</dbReference>
<protein>
    <submittedName>
        <fullName evidence="1">Uncharacterized protein</fullName>
    </submittedName>
</protein>
<dbReference type="RefSeq" id="WP_111333544.1">
    <property type="nucleotide sequence ID" value="NZ_CP030032.1"/>
</dbReference>
<accession>A0A2Z4FKK0</accession>
<dbReference type="Proteomes" id="UP000249799">
    <property type="component" value="Chromosome"/>
</dbReference>
<keyword evidence="2" id="KW-1185">Reference proteome</keyword>
<dbReference type="PANTHER" id="PTHR30373">
    <property type="entry name" value="UPF0603 PROTEIN YGCG"/>
    <property type="match status" value="1"/>
</dbReference>
<dbReference type="Gene3D" id="3.10.310.50">
    <property type="match status" value="1"/>
</dbReference>
<sequence>MRTAQRKASPIIGFLAWAFIFLSAQTLFAMSVDQVPNPRLQNAWVSDTVGLLSPERERAINQKLTRLEQNTKVEIALVLVESVDAGAPKDFATELFNHWQIGKARSSNGLLILMVTGEKRLEMETGYGLESLLSDGWLKRMQVEKMVPAFKQGDYARGLEDGVDALIQRINEQPEMLALIDSGAPYSPPAGQPTPGDGVPWWVWAFGLGGGGALAGLGVKRRKYKKDRTCPTCNTMMEMVPEDLDDAYYEPGQVAEERVGSVDYQYYFCKPCDFHRILTVNNWFTSYSRCHRCHRKTLATSTRRTRQPTTVSTGLEEVTVKCENCKFRHTRKVVVPVIVASSSSSGSSGFGGGGGGFSGGGGGGFGGGSSGGGGAGSSW</sequence>
<dbReference type="InterPro" id="IPR007621">
    <property type="entry name" value="TPM_dom"/>
</dbReference>
<organism evidence="1 2">
    <name type="scientific">Bradymonas sediminis</name>
    <dbReference type="NCBI Taxonomy" id="1548548"/>
    <lineage>
        <taxon>Bacteria</taxon>
        <taxon>Deltaproteobacteria</taxon>
        <taxon>Bradymonadales</taxon>
        <taxon>Bradymonadaceae</taxon>
        <taxon>Bradymonas</taxon>
    </lineage>
</organism>
<evidence type="ECO:0000313" key="1">
    <source>
        <dbReference type="EMBL" id="AWV89224.1"/>
    </source>
</evidence>
<dbReference type="AlphaFoldDB" id="A0A2Z4FKK0"/>
<gene>
    <name evidence="1" type="ORF">DN745_07665</name>
</gene>
<dbReference type="KEGG" id="bsed:DN745_07665"/>
<dbReference type="Pfam" id="PF04536">
    <property type="entry name" value="TPM_phosphatase"/>
    <property type="match status" value="1"/>
</dbReference>
<evidence type="ECO:0000313" key="2">
    <source>
        <dbReference type="Proteomes" id="UP000249799"/>
    </source>
</evidence>
<dbReference type="OrthoDB" id="9810918at2"/>